<protein>
    <recommendedName>
        <fullName evidence="5">SHSP domain-containing protein</fullName>
    </recommendedName>
</protein>
<dbReference type="EMBL" id="AFYH01053596">
    <property type="status" value="NOT_ANNOTATED_CDS"/>
    <property type="molecule type" value="Genomic_DNA"/>
</dbReference>
<dbReference type="Ensembl" id="ENSLACT00000005798.1">
    <property type="protein sequence ID" value="ENSLACP00000005748.1"/>
    <property type="gene ID" value="ENSLACG00000005103.1"/>
</dbReference>
<dbReference type="STRING" id="7897.ENSLACP00000005748"/>
<dbReference type="eggNOG" id="KOG3591">
    <property type="taxonomic scope" value="Eukaryota"/>
</dbReference>
<evidence type="ECO:0000256" key="1">
    <source>
        <dbReference type="ARBA" id="ARBA00023016"/>
    </source>
</evidence>
<dbReference type="GO" id="GO:0005634">
    <property type="term" value="C:nucleus"/>
    <property type="evidence" value="ECO:0007669"/>
    <property type="project" value="TreeGrafter"/>
</dbReference>
<sequence length="220" mass="24759">MLRFSALQPSFDDSLRVFQEPLFRFWPVTETTLEKLEADILKHRQEMKSKEFLNKIHQLLSSRIANKGEIAESSQAQAKGAKAPSGEKLRRDSDGFSLSLDVSQFSPEELSVKVAGEKVTVMGKHEKKTEDEGFHSYKYEEFRRDFELPEDVNPDALSCCLSEAGQLWIKAPLLALPPLNERDIPISTSTDTMNGQSLTSNDQDVLDLIKENGATKEVPD</sequence>
<feature type="region of interest" description="Disordered" evidence="4">
    <location>
        <begin position="71"/>
        <end position="92"/>
    </location>
</feature>
<dbReference type="SUPFAM" id="SSF49764">
    <property type="entry name" value="HSP20-like chaperones"/>
    <property type="match status" value="1"/>
</dbReference>
<dbReference type="InterPro" id="IPR008978">
    <property type="entry name" value="HSP20-like_chaperone"/>
</dbReference>
<dbReference type="InParanoid" id="H3A7X7"/>
<keyword evidence="1" id="KW-0346">Stress response</keyword>
<reference evidence="7" key="1">
    <citation type="submission" date="2011-08" db="EMBL/GenBank/DDBJ databases">
        <title>The draft genome of Latimeria chalumnae.</title>
        <authorList>
            <person name="Di Palma F."/>
            <person name="Alfoldi J."/>
            <person name="Johnson J."/>
            <person name="Berlin A."/>
            <person name="Gnerre S."/>
            <person name="Jaffe D."/>
            <person name="MacCallum I."/>
            <person name="Young S."/>
            <person name="Walker B.J."/>
            <person name="Lander E."/>
            <person name="Lindblad-Toh K."/>
        </authorList>
    </citation>
    <scope>NUCLEOTIDE SEQUENCE [LARGE SCALE GENOMIC DNA]</scope>
    <source>
        <strain evidence="7">Wild caught</strain>
    </source>
</reference>
<organism evidence="6 7">
    <name type="scientific">Latimeria chalumnae</name>
    <name type="common">Coelacanth</name>
    <dbReference type="NCBI Taxonomy" id="7897"/>
    <lineage>
        <taxon>Eukaryota</taxon>
        <taxon>Metazoa</taxon>
        <taxon>Chordata</taxon>
        <taxon>Craniata</taxon>
        <taxon>Vertebrata</taxon>
        <taxon>Euteleostomi</taxon>
        <taxon>Coelacanthiformes</taxon>
        <taxon>Coelacanthidae</taxon>
        <taxon>Latimeria</taxon>
    </lineage>
</organism>
<dbReference type="PROSITE" id="PS01031">
    <property type="entry name" value="SHSP"/>
    <property type="match status" value="1"/>
</dbReference>
<dbReference type="CDD" id="cd06481">
    <property type="entry name" value="ACD_HspB9_like"/>
    <property type="match status" value="1"/>
</dbReference>
<dbReference type="GO" id="GO:0005737">
    <property type="term" value="C:cytoplasm"/>
    <property type="evidence" value="ECO:0007669"/>
    <property type="project" value="TreeGrafter"/>
</dbReference>
<evidence type="ECO:0000256" key="2">
    <source>
        <dbReference type="PROSITE-ProRule" id="PRU00285"/>
    </source>
</evidence>
<dbReference type="InterPro" id="IPR002068">
    <property type="entry name" value="A-crystallin/Hsp20_dom"/>
</dbReference>
<dbReference type="HOGENOM" id="CLU_114153_0_0_1"/>
<accession>H3A7X7</accession>
<evidence type="ECO:0000313" key="7">
    <source>
        <dbReference type="Proteomes" id="UP000008672"/>
    </source>
</evidence>
<dbReference type="PANTHER" id="PTHR45640">
    <property type="entry name" value="HEAT SHOCK PROTEIN HSP-12.2-RELATED"/>
    <property type="match status" value="1"/>
</dbReference>
<keyword evidence="7" id="KW-1185">Reference proteome</keyword>
<dbReference type="Proteomes" id="UP000008672">
    <property type="component" value="Unassembled WGS sequence"/>
</dbReference>
<evidence type="ECO:0000256" key="3">
    <source>
        <dbReference type="RuleBase" id="RU003616"/>
    </source>
</evidence>
<dbReference type="Gene3D" id="2.60.40.790">
    <property type="match status" value="1"/>
</dbReference>
<dbReference type="PRINTS" id="PR00299">
    <property type="entry name" value="ACRYSTALLIN"/>
</dbReference>
<dbReference type="OMA" id="TEDEGFH"/>
<evidence type="ECO:0000256" key="4">
    <source>
        <dbReference type="SAM" id="MobiDB-lite"/>
    </source>
</evidence>
<dbReference type="GO" id="GO:0051082">
    <property type="term" value="F:unfolded protein binding"/>
    <property type="evidence" value="ECO:0007669"/>
    <property type="project" value="TreeGrafter"/>
</dbReference>
<dbReference type="GeneTree" id="ENSGT00670000098179"/>
<feature type="domain" description="SHSP" evidence="5">
    <location>
        <begin position="76"/>
        <end position="189"/>
    </location>
</feature>
<evidence type="ECO:0000259" key="5">
    <source>
        <dbReference type="PROSITE" id="PS01031"/>
    </source>
</evidence>
<dbReference type="AlphaFoldDB" id="H3A7X7"/>
<dbReference type="GO" id="GO:0042026">
    <property type="term" value="P:protein refolding"/>
    <property type="evidence" value="ECO:0007669"/>
    <property type="project" value="TreeGrafter"/>
</dbReference>
<evidence type="ECO:0000313" key="6">
    <source>
        <dbReference type="Ensembl" id="ENSLACP00000005748.1"/>
    </source>
</evidence>
<proteinExistence type="inferred from homology"/>
<comment type="similarity">
    <text evidence="2 3">Belongs to the small heat shock protein (HSP20) family.</text>
</comment>
<dbReference type="Bgee" id="ENSLACG00000005103">
    <property type="expression patterns" value="Expressed in pectoral fin and 6 other cell types or tissues"/>
</dbReference>
<reference evidence="6" key="3">
    <citation type="submission" date="2025-09" db="UniProtKB">
        <authorList>
            <consortium name="Ensembl"/>
        </authorList>
    </citation>
    <scope>IDENTIFICATION</scope>
</reference>
<reference evidence="6" key="2">
    <citation type="submission" date="2025-08" db="UniProtKB">
        <authorList>
            <consortium name="Ensembl"/>
        </authorList>
    </citation>
    <scope>IDENTIFICATION</scope>
</reference>
<dbReference type="InterPro" id="IPR001436">
    <property type="entry name" value="Alpha-crystallin/sHSP_animal"/>
</dbReference>
<gene>
    <name evidence="6" type="primary">LOC102361680</name>
</gene>
<name>H3A7X7_LATCH</name>
<dbReference type="Pfam" id="PF00011">
    <property type="entry name" value="HSP20"/>
    <property type="match status" value="1"/>
</dbReference>
<dbReference type="GO" id="GO:0009408">
    <property type="term" value="P:response to heat"/>
    <property type="evidence" value="ECO:0007669"/>
    <property type="project" value="TreeGrafter"/>
</dbReference>
<dbReference type="PANTHER" id="PTHR45640:SF2">
    <property type="entry name" value="HEAT SHOCK PROTEIN BETA-11-RELATED"/>
    <property type="match status" value="1"/>
</dbReference>